<dbReference type="AlphaFoldDB" id="A0AAC9HQT1"/>
<gene>
    <name evidence="2" type="ORF">TL08_14430</name>
</gene>
<dbReference type="RefSeq" id="WP_069849572.1">
    <property type="nucleotide sequence ID" value="NZ_CP014859.1"/>
</dbReference>
<dbReference type="InterPro" id="IPR036291">
    <property type="entry name" value="NAD(P)-bd_dom_sf"/>
</dbReference>
<dbReference type="PANTHER" id="PTHR43781">
    <property type="entry name" value="SACCHAROPINE DEHYDROGENASE"/>
    <property type="match status" value="1"/>
</dbReference>
<dbReference type="Pfam" id="PF13460">
    <property type="entry name" value="NAD_binding_10"/>
    <property type="match status" value="1"/>
</dbReference>
<sequence length="377" mass="39289">MIAVLGASGAVGRHVVAALIEAGVGPLRLGARRPTAIMVGKTAPGTQLMAVDVTDPTALAEFCAGADLVVNCAGPGYRLAETAAKAALHAGADYVDALGDEVAIAPAEARAADRTVVLSAGTVPGLSVLVPRLLAESAVAAQSKATRLVAYAGGLEMVTTTVAADILSSLNVGGSHGEPFGYPLAAWRHGRREARVLRSDENAEVPFYPTRVAVQPLLTAEIERLAASLGLTEADWYNVYPGQQVRALFTTLPTLPTSTSQQRSEIVSRIIRAAAIDLAGVEPYYRMVFTLSGPDWSRTAVVRTEDSYRLTAEVLVIAARAVLDGRIETGIHLAGDVLRPGEVVAEIERRGAAGYAVIQSSVDPGSPMDGGFEDGEL</sequence>
<dbReference type="Proteomes" id="UP000095210">
    <property type="component" value="Chromosome"/>
</dbReference>
<dbReference type="Gene3D" id="3.40.50.720">
    <property type="entry name" value="NAD(P)-binding Rossmann-like Domain"/>
    <property type="match status" value="1"/>
</dbReference>
<dbReference type="SUPFAM" id="SSF51735">
    <property type="entry name" value="NAD(P)-binding Rossmann-fold domains"/>
    <property type="match status" value="1"/>
</dbReference>
<feature type="domain" description="NAD(P)-binding" evidence="1">
    <location>
        <begin position="6"/>
        <end position="89"/>
    </location>
</feature>
<evidence type="ECO:0000259" key="1">
    <source>
        <dbReference type="Pfam" id="PF13460"/>
    </source>
</evidence>
<proteinExistence type="predicted"/>
<dbReference type="PANTHER" id="PTHR43781:SF1">
    <property type="entry name" value="SACCHAROPINE DEHYDROGENASE"/>
    <property type="match status" value="1"/>
</dbReference>
<dbReference type="EMBL" id="CP014859">
    <property type="protein sequence ID" value="AOS63699.1"/>
    <property type="molecule type" value="Genomic_DNA"/>
</dbReference>
<evidence type="ECO:0000313" key="2">
    <source>
        <dbReference type="EMBL" id="AOS63699.1"/>
    </source>
</evidence>
<dbReference type="KEGG" id="ahm:TL08_14430"/>
<name>A0AAC9HQT1_9PSEU</name>
<protein>
    <submittedName>
        <fullName evidence="2">Saccharopine dehydrogenase</fullName>
    </submittedName>
</protein>
<dbReference type="InterPro" id="IPR016040">
    <property type="entry name" value="NAD(P)-bd_dom"/>
</dbReference>
<reference evidence="3" key="1">
    <citation type="submission" date="2016-03" db="EMBL/GenBank/DDBJ databases">
        <title>Complete genome sequence of the type strain Actinoalloteichus hymeniacidonis DSM 45092.</title>
        <authorList>
            <person name="Schaffert L."/>
            <person name="Albersmeier A."/>
            <person name="Winkler A."/>
            <person name="Kalinowski J."/>
            <person name="Zotchev S."/>
            <person name="Ruckert C."/>
        </authorList>
    </citation>
    <scope>NUCLEOTIDE SEQUENCE [LARGE SCALE GENOMIC DNA]</scope>
    <source>
        <strain evidence="3">HPA177(T) (DSM 45092(T))</strain>
    </source>
</reference>
<accession>A0AAC9HQT1</accession>
<evidence type="ECO:0000313" key="3">
    <source>
        <dbReference type="Proteomes" id="UP000095210"/>
    </source>
</evidence>
<organism evidence="2 3">
    <name type="scientific">Actinoalloteichus hymeniacidonis</name>
    <dbReference type="NCBI Taxonomy" id="340345"/>
    <lineage>
        <taxon>Bacteria</taxon>
        <taxon>Bacillati</taxon>
        <taxon>Actinomycetota</taxon>
        <taxon>Actinomycetes</taxon>
        <taxon>Pseudonocardiales</taxon>
        <taxon>Pseudonocardiaceae</taxon>
        <taxon>Actinoalloteichus</taxon>
    </lineage>
</organism>
<keyword evidence="3" id="KW-1185">Reference proteome</keyword>